<keyword evidence="6" id="KW-0547">Nucleotide-binding</keyword>
<evidence type="ECO:0000256" key="11">
    <source>
        <dbReference type="ARBA" id="ARBA00023098"/>
    </source>
</evidence>
<dbReference type="InterPro" id="IPR014721">
    <property type="entry name" value="Ribsml_uS5_D2-typ_fold_subgr"/>
</dbReference>
<dbReference type="EC" id="2.7.4.2" evidence="3 15"/>
<feature type="region of interest" description="Disordered" evidence="17">
    <location>
        <begin position="52"/>
        <end position="83"/>
    </location>
</feature>
<evidence type="ECO:0000256" key="9">
    <source>
        <dbReference type="ARBA" id="ARBA00022955"/>
    </source>
</evidence>
<keyword evidence="8" id="KW-0067">ATP-binding</keyword>
<dbReference type="GO" id="GO:0005777">
    <property type="term" value="C:peroxisome"/>
    <property type="evidence" value="ECO:0007669"/>
    <property type="project" value="TreeGrafter"/>
</dbReference>
<evidence type="ECO:0000256" key="4">
    <source>
        <dbReference type="ARBA" id="ARBA00022516"/>
    </source>
</evidence>
<comment type="catalytic activity">
    <reaction evidence="14">
        <text>(R)-5-phosphomevalonate + ATP = (R)-5-diphosphomevalonate + ADP</text>
        <dbReference type="Rhea" id="RHEA:16341"/>
        <dbReference type="ChEBI" id="CHEBI:30616"/>
        <dbReference type="ChEBI" id="CHEBI:57557"/>
        <dbReference type="ChEBI" id="CHEBI:58146"/>
        <dbReference type="ChEBI" id="CHEBI:456216"/>
        <dbReference type="EC" id="2.7.4.2"/>
    </reaction>
    <physiologicalReaction direction="left-to-right" evidence="14">
        <dbReference type="Rhea" id="RHEA:16342"/>
    </physiologicalReaction>
</comment>
<evidence type="ECO:0000256" key="2">
    <source>
        <dbReference type="ARBA" id="ARBA00006495"/>
    </source>
</evidence>
<dbReference type="PANTHER" id="PTHR31814">
    <property type="match status" value="1"/>
</dbReference>
<organism evidence="19 20">
    <name type="scientific">Penicillium angulare</name>
    <dbReference type="NCBI Taxonomy" id="116970"/>
    <lineage>
        <taxon>Eukaryota</taxon>
        <taxon>Fungi</taxon>
        <taxon>Dikarya</taxon>
        <taxon>Ascomycota</taxon>
        <taxon>Pezizomycotina</taxon>
        <taxon>Eurotiomycetes</taxon>
        <taxon>Eurotiomycetidae</taxon>
        <taxon>Eurotiales</taxon>
        <taxon>Aspergillaceae</taxon>
        <taxon>Penicillium</taxon>
    </lineage>
</organism>
<evidence type="ECO:0000256" key="13">
    <source>
        <dbReference type="ARBA" id="ARBA00023221"/>
    </source>
</evidence>
<dbReference type="PANTHER" id="PTHR31814:SF2">
    <property type="entry name" value="PHOSPHOMEVALONATE KINASE"/>
    <property type="match status" value="1"/>
</dbReference>
<dbReference type="GO" id="GO:0005524">
    <property type="term" value="F:ATP binding"/>
    <property type="evidence" value="ECO:0007669"/>
    <property type="project" value="UniProtKB-UniRule"/>
</dbReference>
<dbReference type="FunFam" id="3.30.70.890:FF:000018">
    <property type="entry name" value="Phosphomevalonate kinase"/>
    <property type="match status" value="1"/>
</dbReference>
<keyword evidence="20" id="KW-1185">Reference proteome</keyword>
<evidence type="ECO:0000313" key="20">
    <source>
        <dbReference type="Proteomes" id="UP001149165"/>
    </source>
</evidence>
<dbReference type="Pfam" id="PF00288">
    <property type="entry name" value="GHMP_kinases_N"/>
    <property type="match status" value="1"/>
</dbReference>
<keyword evidence="16" id="KW-0175">Coiled coil</keyword>
<keyword evidence="4 15" id="KW-0444">Lipid biosynthesis</keyword>
<dbReference type="InterPro" id="IPR020568">
    <property type="entry name" value="Ribosomal_Su5_D2-typ_SF"/>
</dbReference>
<keyword evidence="5 15" id="KW-0808">Transferase</keyword>
<dbReference type="GO" id="GO:0010142">
    <property type="term" value="P:farnesyl diphosphate biosynthetic process, mevalonate pathway"/>
    <property type="evidence" value="ECO:0007669"/>
    <property type="project" value="TreeGrafter"/>
</dbReference>
<dbReference type="OrthoDB" id="10262935at2759"/>
<evidence type="ECO:0000256" key="17">
    <source>
        <dbReference type="SAM" id="MobiDB-lite"/>
    </source>
</evidence>
<dbReference type="PIRSF" id="PIRSF017288">
    <property type="entry name" value="PMK_GHMP_euk"/>
    <property type="match status" value="1"/>
</dbReference>
<evidence type="ECO:0000259" key="18">
    <source>
        <dbReference type="Pfam" id="PF00288"/>
    </source>
</evidence>
<keyword evidence="10" id="KW-0756">Sterol biosynthesis</keyword>
<evidence type="ECO:0000313" key="19">
    <source>
        <dbReference type="EMBL" id="KAJ5107288.1"/>
    </source>
</evidence>
<keyword evidence="7 15" id="KW-0418">Kinase</keyword>
<name>A0A9W9FVP8_9EURO</name>
<evidence type="ECO:0000256" key="12">
    <source>
        <dbReference type="ARBA" id="ARBA00023166"/>
    </source>
</evidence>
<evidence type="ECO:0000256" key="5">
    <source>
        <dbReference type="ARBA" id="ARBA00022679"/>
    </source>
</evidence>
<dbReference type="InterPro" id="IPR036554">
    <property type="entry name" value="GHMP_kinase_C_sf"/>
</dbReference>
<evidence type="ECO:0000256" key="16">
    <source>
        <dbReference type="SAM" id="Coils"/>
    </source>
</evidence>
<comment type="caution">
    <text evidence="19">The sequence shown here is derived from an EMBL/GenBank/DDBJ whole genome shotgun (WGS) entry which is preliminary data.</text>
</comment>
<dbReference type="InterPro" id="IPR016005">
    <property type="entry name" value="Erg8"/>
</dbReference>
<dbReference type="Gene3D" id="3.30.70.890">
    <property type="entry name" value="GHMP kinase, C-terminal domain"/>
    <property type="match status" value="1"/>
</dbReference>
<keyword evidence="12" id="KW-1207">Sterol metabolism</keyword>
<accession>A0A9W9FVP8</accession>
<dbReference type="SUPFAM" id="SSF54211">
    <property type="entry name" value="Ribosomal protein S5 domain 2-like"/>
    <property type="match status" value="1"/>
</dbReference>
<proteinExistence type="inferred from homology"/>
<feature type="coiled-coil region" evidence="16">
    <location>
        <begin position="335"/>
        <end position="362"/>
    </location>
</feature>
<evidence type="ECO:0000256" key="3">
    <source>
        <dbReference type="ARBA" id="ARBA00012958"/>
    </source>
</evidence>
<dbReference type="Gene3D" id="3.30.230.10">
    <property type="match status" value="1"/>
</dbReference>
<protein>
    <recommendedName>
        <fullName evidence="3 15">Phosphomevalonate kinase</fullName>
        <ecNumber evidence="3 15">2.7.4.2</ecNumber>
    </recommendedName>
</protein>
<keyword evidence="13 15" id="KW-0753">Steroid metabolism</keyword>
<dbReference type="SUPFAM" id="SSF55060">
    <property type="entry name" value="GHMP Kinase, C-terminal domain"/>
    <property type="match status" value="1"/>
</dbReference>
<sequence>MAPQPSSITALSAPGKVLLTGGYLVLDRAYTGTVFALDARIHVIVQQLRRGHRGQAGSGPDSKAASEAQSAKPEGSTVDEGEVEDTIVVRSPQFVNAVWEYTIQRCENGGGVKVIQKGDTPRNPFVETSLSYALTYISYVADSKDFGSLSVTILADNDYYSETATSKGPGSHSRGGRFVNFGVPLQEAHKTGLGSSAALVTALVSSLVIHRTMQADDLGAGRDKLHNLAQAAHCAAQGKVGSGFDVAAAVYGSCLYKRFSPAILESVGDVGSAGFDERLFAVVEDASAEHPWDTECVDFGMQLPRGMQMVLCDVECGSQTPSMVKKVLAWRNENRKEADILWASLQNNNERLRQELKRLAQHPDANTDGEFTEIQTYLQRTRHHIRTMTRRTGVPIEPSVQTELLDRLSDVDGVIGGVVPGAGGYDAIVLLIRDDQSVITRLNEQFENYESLVEDDFGGKIGNVRLLGVRHGSEGVKNEVLEQYAGWV</sequence>
<dbReference type="AlphaFoldDB" id="A0A9W9FVP8"/>
<evidence type="ECO:0000256" key="1">
    <source>
        <dbReference type="ARBA" id="ARBA00005017"/>
    </source>
</evidence>
<feature type="domain" description="GHMP kinase N-terminal" evidence="18">
    <location>
        <begin position="189"/>
        <end position="252"/>
    </location>
</feature>
<evidence type="ECO:0000256" key="6">
    <source>
        <dbReference type="ARBA" id="ARBA00022741"/>
    </source>
</evidence>
<keyword evidence="9 15" id="KW-0752">Steroid biosynthesis</keyword>
<dbReference type="GO" id="GO:0006696">
    <property type="term" value="P:ergosterol biosynthetic process"/>
    <property type="evidence" value="ECO:0007669"/>
    <property type="project" value="TreeGrafter"/>
</dbReference>
<dbReference type="GO" id="GO:0004631">
    <property type="term" value="F:phosphomevalonate kinase activity"/>
    <property type="evidence" value="ECO:0007669"/>
    <property type="project" value="UniProtKB-UniRule"/>
</dbReference>
<evidence type="ECO:0000256" key="15">
    <source>
        <dbReference type="PIRNR" id="PIRNR017288"/>
    </source>
</evidence>
<evidence type="ECO:0000256" key="7">
    <source>
        <dbReference type="ARBA" id="ARBA00022777"/>
    </source>
</evidence>
<evidence type="ECO:0000256" key="14">
    <source>
        <dbReference type="ARBA" id="ARBA00029326"/>
    </source>
</evidence>
<dbReference type="EMBL" id="JAPQKH010000003">
    <property type="protein sequence ID" value="KAJ5107288.1"/>
    <property type="molecule type" value="Genomic_DNA"/>
</dbReference>
<reference evidence="19" key="2">
    <citation type="journal article" date="2023" name="IMA Fungus">
        <title>Comparative genomic study of the Penicillium genus elucidates a diverse pangenome and 15 lateral gene transfer events.</title>
        <authorList>
            <person name="Petersen C."/>
            <person name="Sorensen T."/>
            <person name="Nielsen M.R."/>
            <person name="Sondergaard T.E."/>
            <person name="Sorensen J.L."/>
            <person name="Fitzpatrick D.A."/>
            <person name="Frisvad J.C."/>
            <person name="Nielsen K.L."/>
        </authorList>
    </citation>
    <scope>NUCLEOTIDE SEQUENCE</scope>
    <source>
        <strain evidence="19">IBT 30069</strain>
    </source>
</reference>
<dbReference type="Proteomes" id="UP001149165">
    <property type="component" value="Unassembled WGS sequence"/>
</dbReference>
<evidence type="ECO:0000256" key="8">
    <source>
        <dbReference type="ARBA" id="ARBA00022840"/>
    </source>
</evidence>
<evidence type="ECO:0000256" key="10">
    <source>
        <dbReference type="ARBA" id="ARBA00023011"/>
    </source>
</evidence>
<comment type="similarity">
    <text evidence="2 15">Belongs to the GHMP kinase family. Mevalonate kinase subfamily.</text>
</comment>
<reference evidence="19" key="1">
    <citation type="submission" date="2022-11" db="EMBL/GenBank/DDBJ databases">
        <authorList>
            <person name="Petersen C."/>
        </authorList>
    </citation>
    <scope>NUCLEOTIDE SEQUENCE</scope>
    <source>
        <strain evidence="19">IBT 30069</strain>
    </source>
</reference>
<keyword evidence="11 15" id="KW-0443">Lipid metabolism</keyword>
<dbReference type="InterPro" id="IPR035102">
    <property type="entry name" value="Phosphomevalonate_kinase"/>
</dbReference>
<gene>
    <name evidence="19" type="ORF">N7456_003963</name>
</gene>
<dbReference type="InterPro" id="IPR006204">
    <property type="entry name" value="GHMP_kinase_N_dom"/>
</dbReference>
<comment type="pathway">
    <text evidence="1 15">Isoprenoid biosynthesis; isopentenyl diphosphate biosynthesis via mevalonate pathway; isopentenyl diphosphate from (R)-mevalonate: step 2/3.</text>
</comment>
<dbReference type="GO" id="GO:0019287">
    <property type="term" value="P:isopentenyl diphosphate biosynthetic process, mevalonate pathway"/>
    <property type="evidence" value="ECO:0007669"/>
    <property type="project" value="UniProtKB-UniRule"/>
</dbReference>